<evidence type="ECO:0000313" key="2">
    <source>
        <dbReference type="Proteomes" id="UP001239111"/>
    </source>
</evidence>
<keyword evidence="2" id="KW-1185">Reference proteome</keyword>
<evidence type="ECO:0000313" key="1">
    <source>
        <dbReference type="EMBL" id="KAJ8685215.1"/>
    </source>
</evidence>
<protein>
    <submittedName>
        <fullName evidence="1">Uncharacterized protein</fullName>
    </submittedName>
</protein>
<gene>
    <name evidence="1" type="ORF">QAD02_021008</name>
</gene>
<proteinExistence type="predicted"/>
<dbReference type="EMBL" id="CM056741">
    <property type="protein sequence ID" value="KAJ8685215.1"/>
    <property type="molecule type" value="Genomic_DNA"/>
</dbReference>
<sequence>MSSDCTEANYSDRAVSSDSSALPEAFSSADVSDHSTISLFDATAIDLFSSTKDQAVQCKVHLATTTMDQATQCEPDVEHKMLEKGVQCSEKPVPSKNLNRLTESVMKLTVSDSLNATTDSIPSEILDSGSSYHPSTDKMSSDSYEKNLKIGLIKDDIYEKFTKPMIQHDPSAFIGLDKANLYVLDILQEDASLSLRDIYLVLKKIRTNLPFSILGYYFSLSASQAARVFEKSVDKMSDFFKQLIIWPNKDDILSNLPITFRYRYSKVQSIIDCFEIEIEKPSNALFQALSWSDYKKCNTVKYLISVTADGLISFISDGAAGRASDVSVVENCGYLDVLPEACSVLADRGFKGLDPLLQKKKCDLIRPPSVQKETKCSKEEVKLTKQIASIRIHVERTINRIRNYRILDIHARIDNHLIGHLDSMVNIVCGLVNLQTPIIRQTSIQE</sequence>
<accession>A0ACC2PTT8</accession>
<name>A0ACC2PTT8_9HYME</name>
<comment type="caution">
    <text evidence="1">The sequence shown here is derived from an EMBL/GenBank/DDBJ whole genome shotgun (WGS) entry which is preliminary data.</text>
</comment>
<organism evidence="1 2">
    <name type="scientific">Eretmocerus hayati</name>
    <dbReference type="NCBI Taxonomy" id="131215"/>
    <lineage>
        <taxon>Eukaryota</taxon>
        <taxon>Metazoa</taxon>
        <taxon>Ecdysozoa</taxon>
        <taxon>Arthropoda</taxon>
        <taxon>Hexapoda</taxon>
        <taxon>Insecta</taxon>
        <taxon>Pterygota</taxon>
        <taxon>Neoptera</taxon>
        <taxon>Endopterygota</taxon>
        <taxon>Hymenoptera</taxon>
        <taxon>Apocrita</taxon>
        <taxon>Proctotrupomorpha</taxon>
        <taxon>Chalcidoidea</taxon>
        <taxon>Aphelinidae</taxon>
        <taxon>Aphelininae</taxon>
        <taxon>Eretmocerus</taxon>
    </lineage>
</organism>
<dbReference type="Proteomes" id="UP001239111">
    <property type="component" value="Chromosome 1"/>
</dbReference>
<reference evidence="1" key="1">
    <citation type="submission" date="2023-04" db="EMBL/GenBank/DDBJ databases">
        <title>A chromosome-level genome assembly of the parasitoid wasp Eretmocerus hayati.</title>
        <authorList>
            <person name="Zhong Y."/>
            <person name="Liu S."/>
            <person name="Liu Y."/>
        </authorList>
    </citation>
    <scope>NUCLEOTIDE SEQUENCE</scope>
    <source>
        <strain evidence="1">ZJU_SS_LIU_2023</strain>
    </source>
</reference>